<feature type="domain" description="ABC transporter" evidence="8">
    <location>
        <begin position="7"/>
        <end position="252"/>
    </location>
</feature>
<dbReference type="InterPro" id="IPR003593">
    <property type="entry name" value="AAA+_ATPase"/>
</dbReference>
<dbReference type="InterPro" id="IPR013563">
    <property type="entry name" value="Oligopep_ABC_C"/>
</dbReference>
<evidence type="ECO:0000313" key="9">
    <source>
        <dbReference type="EMBL" id="NJC72940.1"/>
    </source>
</evidence>
<evidence type="ECO:0000313" key="10">
    <source>
        <dbReference type="Proteomes" id="UP000722989"/>
    </source>
</evidence>
<name>A0ABX0Y5W0_9ACTN</name>
<keyword evidence="3" id="KW-0813">Transport</keyword>
<dbReference type="SMART" id="SM00382">
    <property type="entry name" value="AAA"/>
    <property type="match status" value="1"/>
</dbReference>
<dbReference type="InterPro" id="IPR050388">
    <property type="entry name" value="ABC_Ni/Peptide_Import"/>
</dbReference>
<keyword evidence="6 9" id="KW-0067">ATP-binding</keyword>
<dbReference type="Proteomes" id="UP000722989">
    <property type="component" value="Unassembled WGS sequence"/>
</dbReference>
<evidence type="ECO:0000256" key="5">
    <source>
        <dbReference type="ARBA" id="ARBA00022741"/>
    </source>
</evidence>
<dbReference type="RefSeq" id="WP_167927851.1">
    <property type="nucleotide sequence ID" value="NZ_JAATVY010000023.1"/>
</dbReference>
<organism evidence="9 10">
    <name type="scientific">Planosporangium thailandense</name>
    <dbReference type="NCBI Taxonomy" id="765197"/>
    <lineage>
        <taxon>Bacteria</taxon>
        <taxon>Bacillati</taxon>
        <taxon>Actinomycetota</taxon>
        <taxon>Actinomycetes</taxon>
        <taxon>Micromonosporales</taxon>
        <taxon>Micromonosporaceae</taxon>
        <taxon>Planosporangium</taxon>
    </lineage>
</organism>
<comment type="similarity">
    <text evidence="2">Belongs to the ABC transporter superfamily.</text>
</comment>
<accession>A0ABX0Y5W0</accession>
<dbReference type="Gene3D" id="3.40.50.300">
    <property type="entry name" value="P-loop containing nucleotide triphosphate hydrolases"/>
    <property type="match status" value="1"/>
</dbReference>
<evidence type="ECO:0000256" key="7">
    <source>
        <dbReference type="ARBA" id="ARBA00023136"/>
    </source>
</evidence>
<keyword evidence="5" id="KW-0547">Nucleotide-binding</keyword>
<dbReference type="Pfam" id="PF08352">
    <property type="entry name" value="oligo_HPY"/>
    <property type="match status" value="1"/>
</dbReference>
<comment type="caution">
    <text evidence="9">The sequence shown here is derived from an EMBL/GenBank/DDBJ whole genome shotgun (WGS) entry which is preliminary data.</text>
</comment>
<dbReference type="SUPFAM" id="SSF52540">
    <property type="entry name" value="P-loop containing nucleoside triphosphate hydrolases"/>
    <property type="match status" value="1"/>
</dbReference>
<evidence type="ECO:0000259" key="8">
    <source>
        <dbReference type="PROSITE" id="PS50893"/>
    </source>
</evidence>
<gene>
    <name evidence="9" type="ORF">HC031_24950</name>
</gene>
<dbReference type="EMBL" id="JAATVY010000023">
    <property type="protein sequence ID" value="NJC72940.1"/>
    <property type="molecule type" value="Genomic_DNA"/>
</dbReference>
<reference evidence="9 10" key="1">
    <citation type="submission" date="2020-03" db="EMBL/GenBank/DDBJ databases">
        <title>WGS of the type strain of Planosporangium spp.</title>
        <authorList>
            <person name="Thawai C."/>
        </authorList>
    </citation>
    <scope>NUCLEOTIDE SEQUENCE [LARGE SCALE GENOMIC DNA]</scope>
    <source>
        <strain evidence="9 10">TBRC 5610</strain>
    </source>
</reference>
<dbReference type="Pfam" id="PF00005">
    <property type="entry name" value="ABC_tran"/>
    <property type="match status" value="1"/>
</dbReference>
<keyword evidence="7" id="KW-0472">Membrane</keyword>
<keyword evidence="4" id="KW-1003">Cell membrane</keyword>
<dbReference type="PROSITE" id="PS00211">
    <property type="entry name" value="ABC_TRANSPORTER_1"/>
    <property type="match status" value="1"/>
</dbReference>
<proteinExistence type="inferred from homology"/>
<dbReference type="CDD" id="cd03257">
    <property type="entry name" value="ABC_NikE_OppD_transporters"/>
    <property type="match status" value="1"/>
</dbReference>
<dbReference type="PROSITE" id="PS50893">
    <property type="entry name" value="ABC_TRANSPORTER_2"/>
    <property type="match status" value="1"/>
</dbReference>
<evidence type="ECO:0000256" key="3">
    <source>
        <dbReference type="ARBA" id="ARBA00022448"/>
    </source>
</evidence>
<dbReference type="InterPro" id="IPR003439">
    <property type="entry name" value="ABC_transporter-like_ATP-bd"/>
</dbReference>
<evidence type="ECO:0000256" key="4">
    <source>
        <dbReference type="ARBA" id="ARBA00022475"/>
    </source>
</evidence>
<evidence type="ECO:0000256" key="1">
    <source>
        <dbReference type="ARBA" id="ARBA00004202"/>
    </source>
</evidence>
<evidence type="ECO:0000256" key="6">
    <source>
        <dbReference type="ARBA" id="ARBA00022840"/>
    </source>
</evidence>
<dbReference type="PANTHER" id="PTHR43297">
    <property type="entry name" value="OLIGOPEPTIDE TRANSPORT ATP-BINDING PROTEIN APPD"/>
    <property type="match status" value="1"/>
</dbReference>
<dbReference type="InterPro" id="IPR017871">
    <property type="entry name" value="ABC_transporter-like_CS"/>
</dbReference>
<dbReference type="InterPro" id="IPR027417">
    <property type="entry name" value="P-loop_NTPase"/>
</dbReference>
<protein>
    <submittedName>
        <fullName evidence="9">ABC transporter ATP-binding protein</fullName>
    </submittedName>
</protein>
<comment type="subcellular location">
    <subcellularLocation>
        <location evidence="1">Cell membrane</location>
        <topology evidence="1">Peripheral membrane protein</topology>
    </subcellularLocation>
</comment>
<dbReference type="PANTHER" id="PTHR43297:SF2">
    <property type="entry name" value="DIPEPTIDE TRANSPORT ATP-BINDING PROTEIN DPPD"/>
    <property type="match status" value="1"/>
</dbReference>
<dbReference type="GO" id="GO:0005524">
    <property type="term" value="F:ATP binding"/>
    <property type="evidence" value="ECO:0007669"/>
    <property type="project" value="UniProtKB-KW"/>
</dbReference>
<evidence type="ECO:0000256" key="2">
    <source>
        <dbReference type="ARBA" id="ARBA00005417"/>
    </source>
</evidence>
<sequence>MTTQTVLDVRGLVVRRDDLKAVRNVDFQIRAGQRVGLVGESGAGKSLTALAVMGLLQPGWTTEGQVLHDNVDLTTISDREFSNRRGRTVSMVFQDPLSALNPTKRVGAQVSWVIRRHTKVTRDEARARVLDLFKQMHLPRPEQLLRAYPHELSGGQRQRVMIAMAIACYPQLIIADEPTTALDVTVQKQVLRLLDGAVKDRGSALLMITHDLPVIAAMCDYVMVMYGGRLVEQGPVGEVFRSPRHPYTKGLLESQPTLDNIELEGTTRLPSIRGSVPPLHAMPTGCPFRTRCDRATAQCEIVPELEGDTSQAACWHPLDAHSPVVGA</sequence>
<keyword evidence="10" id="KW-1185">Reference proteome</keyword>
<dbReference type="NCBIfam" id="TIGR01727">
    <property type="entry name" value="oligo_HPY"/>
    <property type="match status" value="1"/>
</dbReference>